<dbReference type="Proteomes" id="UP000886796">
    <property type="component" value="Unassembled WGS sequence"/>
</dbReference>
<gene>
    <name evidence="1" type="ORF">IAB74_08060</name>
</gene>
<name>A0A9D0Z5Z0_9FIRM</name>
<accession>A0A9D0Z5Z0</accession>
<reference evidence="1" key="1">
    <citation type="submission" date="2020-10" db="EMBL/GenBank/DDBJ databases">
        <authorList>
            <person name="Gilroy R."/>
        </authorList>
    </citation>
    <scope>NUCLEOTIDE SEQUENCE</scope>
    <source>
        <strain evidence="1">13361</strain>
    </source>
</reference>
<proteinExistence type="predicted"/>
<reference evidence="1" key="2">
    <citation type="journal article" date="2021" name="PeerJ">
        <title>Extensive microbial diversity within the chicken gut microbiome revealed by metagenomics and culture.</title>
        <authorList>
            <person name="Gilroy R."/>
            <person name="Ravi A."/>
            <person name="Getino M."/>
            <person name="Pursley I."/>
            <person name="Horton D.L."/>
            <person name="Alikhan N.F."/>
            <person name="Baker D."/>
            <person name="Gharbi K."/>
            <person name="Hall N."/>
            <person name="Watson M."/>
            <person name="Adriaenssens E.M."/>
            <person name="Foster-Nyarko E."/>
            <person name="Jarju S."/>
            <person name="Secka A."/>
            <person name="Antonio M."/>
            <person name="Oren A."/>
            <person name="Chaudhuri R.R."/>
            <person name="La Ragione R."/>
            <person name="Hildebrand F."/>
            <person name="Pallen M.J."/>
        </authorList>
    </citation>
    <scope>NUCLEOTIDE SEQUENCE</scope>
    <source>
        <strain evidence="1">13361</strain>
    </source>
</reference>
<protein>
    <submittedName>
        <fullName evidence="1">Uncharacterized protein</fullName>
    </submittedName>
</protein>
<evidence type="ECO:0000313" key="2">
    <source>
        <dbReference type="Proteomes" id="UP000886796"/>
    </source>
</evidence>
<evidence type="ECO:0000313" key="1">
    <source>
        <dbReference type="EMBL" id="HIQ68443.1"/>
    </source>
</evidence>
<dbReference type="AlphaFoldDB" id="A0A9D0Z5Z0"/>
<comment type="caution">
    <text evidence="1">The sequence shown here is derived from an EMBL/GenBank/DDBJ whole genome shotgun (WGS) entry which is preliminary data.</text>
</comment>
<dbReference type="EMBL" id="DVFK01000110">
    <property type="protein sequence ID" value="HIQ68443.1"/>
    <property type="molecule type" value="Genomic_DNA"/>
</dbReference>
<organism evidence="1 2">
    <name type="scientific">Candidatus Faecousia excrementigallinarum</name>
    <dbReference type="NCBI Taxonomy" id="2840806"/>
    <lineage>
        <taxon>Bacteria</taxon>
        <taxon>Bacillati</taxon>
        <taxon>Bacillota</taxon>
        <taxon>Clostridia</taxon>
        <taxon>Eubacteriales</taxon>
        <taxon>Oscillospiraceae</taxon>
        <taxon>Faecousia</taxon>
    </lineage>
</organism>
<sequence>MDAFHPRHGNAAENPWIPEGNLGFLHLQRRIRAKGKQLFPEGFIQSQRPGLSVKEHLLIYGHCRKSSPFLNIAPPARISPGVLWVYAVFRE</sequence>